<comment type="subunit">
    <text evidence="1">Homodimer.</text>
</comment>
<dbReference type="EMBL" id="SMLM01000001">
    <property type="protein sequence ID" value="TFZ06757.1"/>
    <property type="molecule type" value="Genomic_DNA"/>
</dbReference>
<sequence>MKRRNELLRCVCLAAVVTGGLASPARAQGWQPSSFFVQGGVGEDRVQAAAVGVQWPWAWRANALGGELSVQTELFVALWRARAAAGGRENFQQLGLVPVLRYRFGDGRSPWFLEGGIGVSVTNKRFDTRDKTFSTNWNFSDNLAFGRSFGEQARHEVSLRLQHTSNGGLKKPNPGLNLVMLRYAAAF</sequence>
<organism evidence="4 5">
    <name type="scientific">Ramlibacter henchirensis</name>
    <dbReference type="NCBI Taxonomy" id="204072"/>
    <lineage>
        <taxon>Bacteria</taxon>
        <taxon>Pseudomonadati</taxon>
        <taxon>Pseudomonadota</taxon>
        <taxon>Betaproteobacteria</taxon>
        <taxon>Burkholderiales</taxon>
        <taxon>Comamonadaceae</taxon>
        <taxon>Ramlibacter</taxon>
    </lineage>
</organism>
<feature type="signal peptide" evidence="3">
    <location>
        <begin position="1"/>
        <end position="27"/>
    </location>
</feature>
<keyword evidence="1" id="KW-0998">Cell outer membrane</keyword>
<evidence type="ECO:0000313" key="4">
    <source>
        <dbReference type="EMBL" id="TFZ06757.1"/>
    </source>
</evidence>
<keyword evidence="5" id="KW-1185">Reference proteome</keyword>
<dbReference type="Proteomes" id="UP000298180">
    <property type="component" value="Unassembled WGS sequence"/>
</dbReference>
<comment type="catalytic activity">
    <reaction evidence="1">
        <text>a 3-(acyloxy)acyl derivative of bacterial toxin + H2O = a 3-hydroxyacyl derivative of bacterial toxin + a fatty acid + H(+)</text>
        <dbReference type="Rhea" id="RHEA:12032"/>
        <dbReference type="ChEBI" id="CHEBI:15377"/>
        <dbReference type="ChEBI" id="CHEBI:15378"/>
        <dbReference type="ChEBI" id="CHEBI:28868"/>
        <dbReference type="ChEBI" id="CHEBI:136853"/>
        <dbReference type="ChEBI" id="CHEBI:140675"/>
        <dbReference type="EC" id="3.1.1.77"/>
    </reaction>
</comment>
<dbReference type="PIRSF" id="PIRSF029681">
    <property type="entry name" value="PagL"/>
    <property type="match status" value="1"/>
</dbReference>
<dbReference type="OrthoDB" id="5297282at2"/>
<dbReference type="Pfam" id="PF09411">
    <property type="entry name" value="PagL"/>
    <property type="match status" value="1"/>
</dbReference>
<evidence type="ECO:0000313" key="5">
    <source>
        <dbReference type="Proteomes" id="UP000298180"/>
    </source>
</evidence>
<comment type="subcellular location">
    <subcellularLocation>
        <location evidence="1">Cell outer membrane</location>
        <topology evidence="1">Multi-pass membrane protein</topology>
    </subcellularLocation>
</comment>
<dbReference type="InterPro" id="IPR018550">
    <property type="entry name" value="Lipid-A_deacylase-rel"/>
</dbReference>
<reference evidence="4 5" key="1">
    <citation type="submission" date="2019-03" db="EMBL/GenBank/DDBJ databases">
        <title>Ramlibacter henchirensis DSM 14656, whole genome shotgun sequence.</title>
        <authorList>
            <person name="Zhang X."/>
            <person name="Feng G."/>
            <person name="Zhu H."/>
        </authorList>
    </citation>
    <scope>NUCLEOTIDE SEQUENCE [LARGE SCALE GENOMIC DNA]</scope>
    <source>
        <strain evidence="4 5">DSM 14656</strain>
    </source>
</reference>
<comment type="similarity">
    <text evidence="1">Belongs to the PagL family.</text>
</comment>
<evidence type="ECO:0000256" key="3">
    <source>
        <dbReference type="SAM" id="SignalP"/>
    </source>
</evidence>
<proteinExistence type="inferred from homology"/>
<evidence type="ECO:0000256" key="2">
    <source>
        <dbReference type="PIRSR" id="PIRSR029681-2"/>
    </source>
</evidence>
<dbReference type="EC" id="3.1.1.77" evidence="1"/>
<keyword evidence="3" id="KW-0732">Signal</keyword>
<comment type="function">
    <text evidence="1">Has lipid A 3-O-deacylase activity. Hydrolyzes the ester bond at the 3 position of lipid A, a bioactive component of lipopolysaccharide (LPS), thereby releasing the primary fatty acyl moiety.</text>
</comment>
<dbReference type="Gene3D" id="2.40.160.20">
    <property type="match status" value="1"/>
</dbReference>
<dbReference type="GO" id="GO:0009279">
    <property type="term" value="C:cell outer membrane"/>
    <property type="evidence" value="ECO:0007669"/>
    <property type="project" value="UniProtKB-SubCell"/>
</dbReference>
<comment type="caution">
    <text evidence="4">The sequence shown here is derived from an EMBL/GenBank/DDBJ whole genome shotgun (WGS) entry which is preliminary data.</text>
</comment>
<accession>A0A4Z0C4U6</accession>
<dbReference type="RefSeq" id="WP_135262844.1">
    <property type="nucleotide sequence ID" value="NZ_SMLM01000001.1"/>
</dbReference>
<gene>
    <name evidence="4" type="ORF">EZ313_09085</name>
</gene>
<dbReference type="GO" id="GO:0050528">
    <property type="term" value="F:acyloxyacyl hydrolase activity"/>
    <property type="evidence" value="ECO:0007669"/>
    <property type="project" value="UniProtKB-EC"/>
</dbReference>
<keyword evidence="1" id="KW-0472">Membrane</keyword>
<dbReference type="AlphaFoldDB" id="A0A4Z0C4U6"/>
<feature type="site" description="Critical for activity" evidence="2">
    <location>
        <position position="166"/>
    </location>
</feature>
<name>A0A4Z0C4U6_9BURK</name>
<feature type="chain" id="PRO_5021402718" description="Lipid A deacylase" evidence="3">
    <location>
        <begin position="28"/>
        <end position="187"/>
    </location>
</feature>
<protein>
    <recommendedName>
        <fullName evidence="1">Lipid A deacylase</fullName>
        <ecNumber evidence="1">3.1.1.77</ecNumber>
    </recommendedName>
    <alternativeName>
        <fullName evidence="1">LPS 3-O-deacylase</fullName>
    </alternativeName>
    <alternativeName>
        <fullName evidence="1">Outer membrane enzyme</fullName>
    </alternativeName>
</protein>
<evidence type="ECO:0000256" key="1">
    <source>
        <dbReference type="PIRNR" id="PIRNR029681"/>
    </source>
</evidence>
<keyword evidence="1 4" id="KW-0378">Hydrolase</keyword>